<gene>
    <name evidence="1" type="ORF">M5K25_006425</name>
</gene>
<dbReference type="Proteomes" id="UP001552299">
    <property type="component" value="Unassembled WGS sequence"/>
</dbReference>
<protein>
    <submittedName>
        <fullName evidence="1">Uncharacterized protein</fullName>
    </submittedName>
</protein>
<comment type="caution">
    <text evidence="1">The sequence shown here is derived from an EMBL/GenBank/DDBJ whole genome shotgun (WGS) entry which is preliminary data.</text>
</comment>
<evidence type="ECO:0000313" key="2">
    <source>
        <dbReference type="Proteomes" id="UP001552299"/>
    </source>
</evidence>
<name>A0ABD0VIS6_DENTH</name>
<dbReference type="EMBL" id="JANQDX010000006">
    <property type="protein sequence ID" value="KAL0922438.1"/>
    <property type="molecule type" value="Genomic_DNA"/>
</dbReference>
<reference evidence="1 2" key="1">
    <citation type="journal article" date="2024" name="Plant Biotechnol. J.">
        <title>Dendrobium thyrsiflorum genome and its molecular insights into genes involved in important horticultural traits.</title>
        <authorList>
            <person name="Chen B."/>
            <person name="Wang J.Y."/>
            <person name="Zheng P.J."/>
            <person name="Li K.L."/>
            <person name="Liang Y.M."/>
            <person name="Chen X.F."/>
            <person name="Zhang C."/>
            <person name="Zhao X."/>
            <person name="He X."/>
            <person name="Zhang G.Q."/>
            <person name="Liu Z.J."/>
            <person name="Xu Q."/>
        </authorList>
    </citation>
    <scope>NUCLEOTIDE SEQUENCE [LARGE SCALE GENOMIC DNA]</scope>
    <source>
        <strain evidence="1">GZMU011</strain>
    </source>
</reference>
<proteinExistence type="predicted"/>
<accession>A0ABD0VIS6</accession>
<sequence length="128" mass="14855">MDLTHRATETYVAWPQALNLVIRCSSLLCNLQVKFHLITSVVGDFSSDCEFRSVFLKQEGNYCFVYRRRIRMRHVTQTRCIQDKVNFSSDVPQNAVYSIYSIQLLVFLWGKSLLNSDVLHFGMLLAID</sequence>
<dbReference type="AlphaFoldDB" id="A0ABD0VIS6"/>
<keyword evidence="2" id="KW-1185">Reference proteome</keyword>
<organism evidence="1 2">
    <name type="scientific">Dendrobium thyrsiflorum</name>
    <name type="common">Pinecone-like raceme dendrobium</name>
    <name type="synonym">Orchid</name>
    <dbReference type="NCBI Taxonomy" id="117978"/>
    <lineage>
        <taxon>Eukaryota</taxon>
        <taxon>Viridiplantae</taxon>
        <taxon>Streptophyta</taxon>
        <taxon>Embryophyta</taxon>
        <taxon>Tracheophyta</taxon>
        <taxon>Spermatophyta</taxon>
        <taxon>Magnoliopsida</taxon>
        <taxon>Liliopsida</taxon>
        <taxon>Asparagales</taxon>
        <taxon>Orchidaceae</taxon>
        <taxon>Epidendroideae</taxon>
        <taxon>Malaxideae</taxon>
        <taxon>Dendrobiinae</taxon>
        <taxon>Dendrobium</taxon>
    </lineage>
</organism>
<evidence type="ECO:0000313" key="1">
    <source>
        <dbReference type="EMBL" id="KAL0922438.1"/>
    </source>
</evidence>